<dbReference type="GeneID" id="94433145"/>
<dbReference type="PANTHER" id="PTHR21043:SF0">
    <property type="entry name" value="MITOCHONDRIAL ASSEMBLY OF RIBOSOMAL LARGE SUBUNIT PROTEIN 1"/>
    <property type="match status" value="1"/>
</dbReference>
<dbReference type="GO" id="GO:0090071">
    <property type="term" value="P:negative regulation of ribosome biogenesis"/>
    <property type="evidence" value="ECO:0007669"/>
    <property type="project" value="TreeGrafter"/>
</dbReference>
<evidence type="ECO:0000313" key="4">
    <source>
        <dbReference type="Proteomes" id="UP000221165"/>
    </source>
</evidence>
<feature type="region of interest" description="Disordered" evidence="2">
    <location>
        <begin position="699"/>
        <end position="752"/>
    </location>
</feature>
<dbReference type="InterPro" id="IPR043519">
    <property type="entry name" value="NT_sf"/>
</dbReference>
<feature type="region of interest" description="Disordered" evidence="2">
    <location>
        <begin position="1016"/>
        <end position="1038"/>
    </location>
</feature>
<feature type="compositionally biased region" description="Basic and acidic residues" evidence="2">
    <location>
        <begin position="203"/>
        <end position="216"/>
    </location>
</feature>
<name>A0A2C6KIN2_9APIC</name>
<sequence length="1038" mass="114281">MSMRSPTAVSRPSTLAAVADRDRAFTNTCGACPRLPSQTHLRRPCATERLLQLHHRSDEMATKVPATALPAVSSASSSWTSLHSLSRRGCRMVPPWSASGLSGSSDCISFLGLQGTFSGSFPCARSSFVYKRSSPGSVERPGRTDRWRGHVPGFRGGAAFVLSVSSSPMSDCVFSSPVQLYRPLRNFSSGKEPPSGQSVDTGETAKQDARPRREENPAPWADPSSSFRRLERVLQASSSDSSCRLPDSSPLHSDSSPSVDAPGQVWGGVSCRQTEQGRYRAHVCVLEEEAADDASLQHHRLQAVQDLKKAHELDVVESTLLFGHLDKDESKTTVTLDSLSLPRCEDWSQESFLENKEPALGGASGCCSERAEQEEDSVFEGEVEVADEATLIMPPSRPLSVAEAVGGYRRIRIDLKKSRAELDEEVKAAVRHFLPQHVRDVVPEEGGTGGKDSFSAKELSEYPSPTSREECGVPPGGCSRASPECPRSPCRTVTETGPHTRSCEELEQPVYSKSTEDSEEVSEPATEPQAGETTDCSSLNTFLSSYEAAPAMQKKRQSNAEIDIKKSSREDFSELAAEPEVPPQMADVLWPESEHVRRHHHLEYNTADPETPPVQKPEAVKTRSCQRQEQKGAHSVATSVATASCVHEQESLSAVKVPSEMSSLLQGAEEWIANSEPTPRPEYMEDKAYAAKVLGMSNRSPGLFGHLNAPRSEPAAPVDDATDRGLERGSSAESSSPPQPDEENLTPAQRFYRDNRDLLLKRAQAYYYEKQQRLAKHQEGLADGESVFDDETEAIDDEWAFYREPVVRPPKGHVWGVPWQQQEKSFHDGDQETPEPKTIELESGTMPTLEQFVSVLQQEHLEDIRVVDLDACGRRDVARYAIIATGRTPQHCRRVGRLLSRLMAQLAVPYLSRAAYCHSNRGDDWVVARCAYVHVHLMTRAVRSVYRLEDLWLVPHEHFSPDSFPGYFDYVPSQPPPYITNAAFAACAAARHAAAEAGLMDAEDYPEATVHYMLSNASEEKAVPRKPESDPRGSSDSC</sequence>
<dbReference type="GO" id="GO:0017148">
    <property type="term" value="P:negative regulation of translation"/>
    <property type="evidence" value="ECO:0007669"/>
    <property type="project" value="TreeGrafter"/>
</dbReference>
<feature type="region of interest" description="Disordered" evidence="2">
    <location>
        <begin position="550"/>
        <end position="584"/>
    </location>
</feature>
<keyword evidence="4" id="KW-1185">Reference proteome</keyword>
<reference evidence="3 4" key="1">
    <citation type="journal article" date="2017" name="Int. J. Parasitol.">
        <title>The genome of the protozoan parasite Cystoisospora suis and a reverse vaccinology approach to identify vaccine candidates.</title>
        <authorList>
            <person name="Palmieri N."/>
            <person name="Shrestha A."/>
            <person name="Ruttkowski B."/>
            <person name="Beck T."/>
            <person name="Vogl C."/>
            <person name="Tomley F."/>
            <person name="Blake D.P."/>
            <person name="Joachim A."/>
        </authorList>
    </citation>
    <scope>NUCLEOTIDE SEQUENCE [LARGE SCALE GENOMIC DNA]</scope>
    <source>
        <strain evidence="3 4">Wien I</strain>
    </source>
</reference>
<dbReference type="InterPro" id="IPR004394">
    <property type="entry name" value="Iojap/RsfS/C7orf30"/>
</dbReference>
<dbReference type="AlphaFoldDB" id="A0A2C6KIN2"/>
<feature type="compositionally biased region" description="Basic and acidic residues" evidence="2">
    <location>
        <begin position="562"/>
        <end position="572"/>
    </location>
</feature>
<feature type="compositionally biased region" description="Low complexity" evidence="2">
    <location>
        <begin position="237"/>
        <end position="258"/>
    </location>
</feature>
<gene>
    <name evidence="3" type="ORF">CSUI_009825</name>
</gene>
<dbReference type="PANTHER" id="PTHR21043">
    <property type="entry name" value="IOJAP SUPERFAMILY ORTHOLOG"/>
    <property type="match status" value="1"/>
</dbReference>
<dbReference type="EMBL" id="MIGC01006114">
    <property type="protein sequence ID" value="PHJ16362.1"/>
    <property type="molecule type" value="Genomic_DNA"/>
</dbReference>
<dbReference type="RefSeq" id="XP_067918091.1">
    <property type="nucleotide sequence ID" value="XM_068069934.1"/>
</dbReference>
<dbReference type="Proteomes" id="UP000221165">
    <property type="component" value="Unassembled WGS sequence"/>
</dbReference>
<feature type="compositionally biased region" description="Basic and acidic residues" evidence="2">
    <location>
        <begin position="618"/>
        <end position="632"/>
    </location>
</feature>
<dbReference type="SUPFAM" id="SSF81301">
    <property type="entry name" value="Nucleotidyltransferase"/>
    <property type="match status" value="1"/>
</dbReference>
<dbReference type="OrthoDB" id="21330at2759"/>
<dbReference type="Gene3D" id="3.30.460.10">
    <property type="entry name" value="Beta Polymerase, domain 2"/>
    <property type="match status" value="1"/>
</dbReference>
<evidence type="ECO:0000256" key="2">
    <source>
        <dbReference type="SAM" id="MobiDB-lite"/>
    </source>
</evidence>
<protein>
    <submittedName>
        <fullName evidence="3">Oligomerization domain protein</fullName>
    </submittedName>
</protein>
<evidence type="ECO:0000313" key="3">
    <source>
        <dbReference type="EMBL" id="PHJ16362.1"/>
    </source>
</evidence>
<comment type="caution">
    <text evidence="3">The sequence shown here is derived from an EMBL/GenBank/DDBJ whole genome shotgun (WGS) entry which is preliminary data.</text>
</comment>
<feature type="region of interest" description="Disordered" evidence="2">
    <location>
        <begin position="603"/>
        <end position="633"/>
    </location>
</feature>
<feature type="compositionally biased region" description="Basic and acidic residues" evidence="2">
    <location>
        <begin position="1018"/>
        <end position="1038"/>
    </location>
</feature>
<dbReference type="GO" id="GO:0043023">
    <property type="term" value="F:ribosomal large subunit binding"/>
    <property type="evidence" value="ECO:0007669"/>
    <property type="project" value="TreeGrafter"/>
</dbReference>
<proteinExistence type="inferred from homology"/>
<dbReference type="Pfam" id="PF02410">
    <property type="entry name" value="RsfS"/>
    <property type="match status" value="1"/>
</dbReference>
<dbReference type="VEuPathDB" id="ToxoDB:CSUI_009825"/>
<comment type="similarity">
    <text evidence="1">Belongs to the Iojap/RsfS family.</text>
</comment>
<accession>A0A2C6KIN2</accession>
<feature type="region of interest" description="Disordered" evidence="2">
    <location>
        <begin position="439"/>
        <end position="537"/>
    </location>
</feature>
<evidence type="ECO:0000256" key="1">
    <source>
        <dbReference type="ARBA" id="ARBA00010574"/>
    </source>
</evidence>
<feature type="region of interest" description="Disordered" evidence="2">
    <location>
        <begin position="185"/>
        <end position="267"/>
    </location>
</feature>
<organism evidence="3 4">
    <name type="scientific">Cystoisospora suis</name>
    <dbReference type="NCBI Taxonomy" id="483139"/>
    <lineage>
        <taxon>Eukaryota</taxon>
        <taxon>Sar</taxon>
        <taxon>Alveolata</taxon>
        <taxon>Apicomplexa</taxon>
        <taxon>Conoidasida</taxon>
        <taxon>Coccidia</taxon>
        <taxon>Eucoccidiorida</taxon>
        <taxon>Eimeriorina</taxon>
        <taxon>Sarcocystidae</taxon>
        <taxon>Cystoisospora</taxon>
    </lineage>
</organism>